<dbReference type="AlphaFoldDB" id="A0A4Y2N8J7"/>
<name>A0A4Y2N8J7_ARAVE</name>
<reference evidence="1 2" key="1">
    <citation type="journal article" date="2019" name="Sci. Rep.">
        <title>Orb-weaving spider Araneus ventricosus genome elucidates the spidroin gene catalogue.</title>
        <authorList>
            <person name="Kono N."/>
            <person name="Nakamura H."/>
            <person name="Ohtoshi R."/>
            <person name="Moran D.A.P."/>
            <person name="Shinohara A."/>
            <person name="Yoshida Y."/>
            <person name="Fujiwara M."/>
            <person name="Mori M."/>
            <person name="Tomita M."/>
            <person name="Arakawa K."/>
        </authorList>
    </citation>
    <scope>NUCLEOTIDE SEQUENCE [LARGE SCALE GENOMIC DNA]</scope>
</reference>
<proteinExistence type="predicted"/>
<evidence type="ECO:0000313" key="2">
    <source>
        <dbReference type="Proteomes" id="UP000499080"/>
    </source>
</evidence>
<keyword evidence="2" id="KW-1185">Reference proteome</keyword>
<evidence type="ECO:0000313" key="1">
    <source>
        <dbReference type="EMBL" id="GBN34186.1"/>
    </source>
</evidence>
<dbReference type="EMBL" id="BGPR01126213">
    <property type="protein sequence ID" value="GBN34186.1"/>
    <property type="molecule type" value="Genomic_DNA"/>
</dbReference>
<comment type="caution">
    <text evidence="1">The sequence shown here is derived from an EMBL/GenBank/DDBJ whole genome shotgun (WGS) entry which is preliminary data.</text>
</comment>
<protein>
    <submittedName>
        <fullName evidence="1">Uncharacterized protein</fullName>
    </submittedName>
</protein>
<organism evidence="1 2">
    <name type="scientific">Araneus ventricosus</name>
    <name type="common">Orbweaver spider</name>
    <name type="synonym">Epeira ventricosa</name>
    <dbReference type="NCBI Taxonomy" id="182803"/>
    <lineage>
        <taxon>Eukaryota</taxon>
        <taxon>Metazoa</taxon>
        <taxon>Ecdysozoa</taxon>
        <taxon>Arthropoda</taxon>
        <taxon>Chelicerata</taxon>
        <taxon>Arachnida</taxon>
        <taxon>Araneae</taxon>
        <taxon>Araneomorphae</taxon>
        <taxon>Entelegynae</taxon>
        <taxon>Araneoidea</taxon>
        <taxon>Araneidae</taxon>
        <taxon>Araneus</taxon>
    </lineage>
</organism>
<accession>A0A4Y2N8J7</accession>
<feature type="non-terminal residue" evidence="1">
    <location>
        <position position="59"/>
    </location>
</feature>
<sequence length="59" mass="6976">MYTKTEKFVSQSFKKFDFEEELVDGTLFEEDEARRILKESPERTTKAVLNSLEDDGLKR</sequence>
<dbReference type="Proteomes" id="UP000499080">
    <property type="component" value="Unassembled WGS sequence"/>
</dbReference>
<gene>
    <name evidence="1" type="ORF">AVEN_63618_1</name>
</gene>